<dbReference type="PANTHER" id="PTHR43135">
    <property type="entry name" value="ALPHA-D-RIBOSE 1-METHYLPHOSPHONATE 5-TRIPHOSPHATE DIPHOSPHATASE"/>
    <property type="match status" value="1"/>
</dbReference>
<dbReference type="SUPFAM" id="SSF82171">
    <property type="entry name" value="DPP6 N-terminal domain-like"/>
    <property type="match status" value="1"/>
</dbReference>
<dbReference type="InterPro" id="IPR032466">
    <property type="entry name" value="Metal_Hydrolase"/>
</dbReference>
<dbReference type="InterPro" id="IPR011659">
    <property type="entry name" value="WD40"/>
</dbReference>
<dbReference type="Pfam" id="PF07676">
    <property type="entry name" value="PD40"/>
    <property type="match status" value="1"/>
</dbReference>
<dbReference type="InterPro" id="IPR011059">
    <property type="entry name" value="Metal-dep_hydrolase_composite"/>
</dbReference>
<dbReference type="InterPro" id="IPR006680">
    <property type="entry name" value="Amidohydro-rel"/>
</dbReference>
<dbReference type="SUPFAM" id="SSF51338">
    <property type="entry name" value="Composite domain of metallo-dependent hydrolases"/>
    <property type="match status" value="1"/>
</dbReference>
<dbReference type="PANTHER" id="PTHR43135:SF3">
    <property type="entry name" value="ALPHA-D-RIBOSE 1-METHYLPHOSPHONATE 5-TRIPHOSPHATE DIPHOSPHATASE"/>
    <property type="match status" value="1"/>
</dbReference>
<protein>
    <recommendedName>
        <fullName evidence="1">Amidohydrolase-related domain-containing protein</fullName>
    </recommendedName>
</protein>
<proteinExistence type="predicted"/>
<evidence type="ECO:0000313" key="2">
    <source>
        <dbReference type="EMBL" id="THV08005.1"/>
    </source>
</evidence>
<dbReference type="GO" id="GO:0016810">
    <property type="term" value="F:hydrolase activity, acting on carbon-nitrogen (but not peptide) bonds"/>
    <property type="evidence" value="ECO:0007669"/>
    <property type="project" value="InterPro"/>
</dbReference>
<dbReference type="Proteomes" id="UP000297245">
    <property type="component" value="Unassembled WGS sequence"/>
</dbReference>
<dbReference type="OrthoDB" id="194468at2759"/>
<dbReference type="Pfam" id="PF01979">
    <property type="entry name" value="Amidohydro_1"/>
    <property type="match status" value="1"/>
</dbReference>
<gene>
    <name evidence="2" type="ORF">K435DRAFT_959464</name>
</gene>
<dbReference type="EMBL" id="ML179036">
    <property type="protein sequence ID" value="THV08005.1"/>
    <property type="molecule type" value="Genomic_DNA"/>
</dbReference>
<dbReference type="AlphaFoldDB" id="A0A4S8MXQ0"/>
<dbReference type="Gene3D" id="3.20.20.140">
    <property type="entry name" value="Metal-dependent hydrolases"/>
    <property type="match status" value="1"/>
</dbReference>
<feature type="domain" description="Amidohydrolase-related" evidence="1">
    <location>
        <begin position="1184"/>
        <end position="1226"/>
    </location>
</feature>
<sequence>MPSRPFRLLIALCFALSLNVYFSIVKCFSGSIFLKSTSTPEDLAIEWQDNVFPYRNQTPWDVSTDYPYPRTLEYEVTEGTWLRLDVHPKTGDIVFDMLGDLYCIPGSETFYDDGTFAKARPILTGIPYDSDPRFSPEGDRLVFRSDAELGNDNIWILYWKGCEQMDVRPTDSDSNAELTEALSQASYEKDLIELTEALSQASYEKDLIVERVTETSHRRRNRLIREGRLGARRVTNETYRYVTGARFHPSGSKVIASKWYTGRITIAASEGWEYDVPDLSTEQTPGSIQVGRGKRIIGRTLPAGKTIGDYANQQIGPEQFIWHTEDSIIFAKNAVDDYVTSEKDVHKGAFAIYTKNLTTGVEETLVDAFPGGASRPELSRDGRTLAFVRHVRKREVLVLKDLLSGTLHYVWDGLSYDFSGSAPGPSGPYPCFAFSPSDDAIIIWATGQIYRVPLTLNRFGEKVAGGTPTPIPFKAQVRLQLADTLRGGIDLLKLETRDTHRIHALKELAIDDTGDRAVFQAAGTTVVQNFGHRNFTAVPVLIPGAPYYSPSFVPRANHLILHSRWSDVDFTSFELADMDTGVALELTGIPMGRYFAPVMSDNAGAARSIAFIKTGGDLLTGNVVATARPGIYVGQIRLPVEGSQSEDVPVTNVHFVASQVDAKDKNTVLRFVGESILVVQQATKVFTIDLIADPNSYSQLQQTTLLTGRMSNEISVHPSPLSKAAAIDMGQIAFLEYQHIYLVNGKNVRSGEMLWAKPGNATQGLARLSVDGGHSIAWSRDGRKVFWLSGPTIFSLEVSKLNQCASSVEQDPIYFGISCVQAILDRQEVFVDHSTDIARLRREARIMNQSNTENADVVVIRNATILTMESGQRDLDLIEEGVMVVQAGVISQVGTVEEVSVPTGATVIDAHGGYLIPGFIDAHAHWSGYTVQYPAKSWEMQTFLSYGVTTMHNPSSDTVDTFVERSRLESGQFIGPRILTTGTVLFAGSWVGLHEEIVDECQAKNALNRIKAEGGPVTLSYKNYQLPSRASRQRLFKVARNLSMLCVPEGGANFDWDLTYIIDGMTSVEHNLPFSSLYEDVLKLFAWSGTGYTPTHLVNYGGPPGEQYVWANHDVPNDVKLSRFHSHESLYSHTESIARPDYSYVLFNISQSATKMARMGLNLHIGAHGEHPMGHNYHAEMWFTQQGGSSNYEVLKAATFSAAKTLGLFSSIGSLTAGKLADFLLYPPGIDLLNGGVEYTKDLMIVARGGRLWNASSMIEVWPVKGKQQTMPPFNAD</sequence>
<name>A0A4S8MXQ0_DENBC</name>
<dbReference type="InterPro" id="IPR051781">
    <property type="entry name" value="Metallo-dep_Hydrolase"/>
</dbReference>
<accession>A0A4S8MXQ0</accession>
<reference evidence="2 3" key="1">
    <citation type="journal article" date="2019" name="Nat. Ecol. Evol.">
        <title>Megaphylogeny resolves global patterns of mushroom evolution.</title>
        <authorList>
            <person name="Varga T."/>
            <person name="Krizsan K."/>
            <person name="Foldi C."/>
            <person name="Dima B."/>
            <person name="Sanchez-Garcia M."/>
            <person name="Sanchez-Ramirez S."/>
            <person name="Szollosi G.J."/>
            <person name="Szarkandi J.G."/>
            <person name="Papp V."/>
            <person name="Albert L."/>
            <person name="Andreopoulos W."/>
            <person name="Angelini C."/>
            <person name="Antonin V."/>
            <person name="Barry K.W."/>
            <person name="Bougher N.L."/>
            <person name="Buchanan P."/>
            <person name="Buyck B."/>
            <person name="Bense V."/>
            <person name="Catcheside P."/>
            <person name="Chovatia M."/>
            <person name="Cooper J."/>
            <person name="Damon W."/>
            <person name="Desjardin D."/>
            <person name="Finy P."/>
            <person name="Geml J."/>
            <person name="Haridas S."/>
            <person name="Hughes K."/>
            <person name="Justo A."/>
            <person name="Karasinski D."/>
            <person name="Kautmanova I."/>
            <person name="Kiss B."/>
            <person name="Kocsube S."/>
            <person name="Kotiranta H."/>
            <person name="LaButti K.M."/>
            <person name="Lechner B.E."/>
            <person name="Liimatainen K."/>
            <person name="Lipzen A."/>
            <person name="Lukacs Z."/>
            <person name="Mihaltcheva S."/>
            <person name="Morgado L.N."/>
            <person name="Niskanen T."/>
            <person name="Noordeloos M.E."/>
            <person name="Ohm R.A."/>
            <person name="Ortiz-Santana B."/>
            <person name="Ovrebo C."/>
            <person name="Racz N."/>
            <person name="Riley R."/>
            <person name="Savchenko A."/>
            <person name="Shiryaev A."/>
            <person name="Soop K."/>
            <person name="Spirin V."/>
            <person name="Szebenyi C."/>
            <person name="Tomsovsky M."/>
            <person name="Tulloss R.E."/>
            <person name="Uehling J."/>
            <person name="Grigoriev I.V."/>
            <person name="Vagvolgyi C."/>
            <person name="Papp T."/>
            <person name="Martin F.M."/>
            <person name="Miettinen O."/>
            <person name="Hibbett D.S."/>
            <person name="Nagy L.G."/>
        </authorList>
    </citation>
    <scope>NUCLEOTIDE SEQUENCE [LARGE SCALE GENOMIC DNA]</scope>
    <source>
        <strain evidence="2 3">CBS 962.96</strain>
    </source>
</reference>
<evidence type="ECO:0000259" key="1">
    <source>
        <dbReference type="Pfam" id="PF01979"/>
    </source>
</evidence>
<evidence type="ECO:0000313" key="3">
    <source>
        <dbReference type="Proteomes" id="UP000297245"/>
    </source>
</evidence>
<dbReference type="Gene3D" id="2.30.40.10">
    <property type="entry name" value="Urease, subunit C, domain 1"/>
    <property type="match status" value="1"/>
</dbReference>
<organism evidence="2 3">
    <name type="scientific">Dendrothele bispora (strain CBS 962.96)</name>
    <dbReference type="NCBI Taxonomy" id="1314807"/>
    <lineage>
        <taxon>Eukaryota</taxon>
        <taxon>Fungi</taxon>
        <taxon>Dikarya</taxon>
        <taxon>Basidiomycota</taxon>
        <taxon>Agaricomycotina</taxon>
        <taxon>Agaricomycetes</taxon>
        <taxon>Agaricomycetidae</taxon>
        <taxon>Agaricales</taxon>
        <taxon>Agaricales incertae sedis</taxon>
        <taxon>Dendrothele</taxon>
    </lineage>
</organism>
<dbReference type="SUPFAM" id="SSF51556">
    <property type="entry name" value="Metallo-dependent hydrolases"/>
    <property type="match status" value="1"/>
</dbReference>
<keyword evidence="3" id="KW-1185">Reference proteome</keyword>
<dbReference type="InterPro" id="IPR011042">
    <property type="entry name" value="6-blade_b-propeller_TolB-like"/>
</dbReference>
<dbReference type="Gene3D" id="2.120.10.30">
    <property type="entry name" value="TolB, C-terminal domain"/>
    <property type="match status" value="1"/>
</dbReference>